<keyword evidence="2 8" id="KW-0813">Transport</keyword>
<dbReference type="InterPro" id="IPR012910">
    <property type="entry name" value="Plug_dom"/>
</dbReference>
<dbReference type="AlphaFoldDB" id="A0A1D8PB38"/>
<evidence type="ECO:0000313" key="14">
    <source>
        <dbReference type="EMBL" id="AOW21789.1"/>
    </source>
</evidence>
<name>A0A1D8PB38_9FLAO</name>
<keyword evidence="5 9" id="KW-0798">TonB box</keyword>
<organism evidence="14 15">
    <name type="scientific">Urechidicola croceus</name>
    <dbReference type="NCBI Taxonomy" id="1850246"/>
    <lineage>
        <taxon>Bacteria</taxon>
        <taxon>Pseudomonadati</taxon>
        <taxon>Bacteroidota</taxon>
        <taxon>Flavobacteriia</taxon>
        <taxon>Flavobacteriales</taxon>
        <taxon>Flavobacteriaceae</taxon>
        <taxon>Urechidicola</taxon>
    </lineage>
</organism>
<dbReference type="InterPro" id="IPR036942">
    <property type="entry name" value="Beta-barrel_TonB_sf"/>
</dbReference>
<evidence type="ECO:0000256" key="10">
    <source>
        <dbReference type="SAM" id="MobiDB-lite"/>
    </source>
</evidence>
<dbReference type="GO" id="GO:0009279">
    <property type="term" value="C:cell outer membrane"/>
    <property type="evidence" value="ECO:0007669"/>
    <property type="project" value="UniProtKB-SubCell"/>
</dbReference>
<evidence type="ECO:0000313" key="15">
    <source>
        <dbReference type="Proteomes" id="UP000176050"/>
    </source>
</evidence>
<dbReference type="Gene3D" id="2.40.170.20">
    <property type="entry name" value="TonB-dependent receptor, beta-barrel domain"/>
    <property type="match status" value="1"/>
</dbReference>
<evidence type="ECO:0000256" key="11">
    <source>
        <dbReference type="SAM" id="SignalP"/>
    </source>
</evidence>
<keyword evidence="11" id="KW-0732">Signal</keyword>
<keyword evidence="6 8" id="KW-0472">Membrane</keyword>
<keyword evidence="7 8" id="KW-0998">Cell outer membrane</keyword>
<dbReference type="SUPFAM" id="SSF49464">
    <property type="entry name" value="Carboxypeptidase regulatory domain-like"/>
    <property type="match status" value="1"/>
</dbReference>
<protein>
    <recommendedName>
        <fullName evidence="16">SusC/RagA family TonB-linked outer membrane protein</fullName>
    </recommendedName>
</protein>
<dbReference type="Pfam" id="PF00593">
    <property type="entry name" value="TonB_dep_Rec_b-barrel"/>
    <property type="match status" value="1"/>
</dbReference>
<comment type="subcellular location">
    <subcellularLocation>
        <location evidence="1 8">Cell outer membrane</location>
        <topology evidence="1 8">Multi-pass membrane protein</topology>
    </subcellularLocation>
</comment>
<evidence type="ECO:0000256" key="8">
    <source>
        <dbReference type="PROSITE-ProRule" id="PRU01360"/>
    </source>
</evidence>
<comment type="similarity">
    <text evidence="8 9">Belongs to the TonB-dependent receptor family.</text>
</comment>
<feature type="chain" id="PRO_5009111062" description="SusC/RagA family TonB-linked outer membrane protein" evidence="11">
    <location>
        <begin position="23"/>
        <end position="1012"/>
    </location>
</feature>
<dbReference type="InterPro" id="IPR023996">
    <property type="entry name" value="TonB-dep_OMP_SusC/RagA"/>
</dbReference>
<feature type="domain" description="TonB-dependent receptor-like beta-barrel" evidence="12">
    <location>
        <begin position="388"/>
        <end position="840"/>
    </location>
</feature>
<dbReference type="Proteomes" id="UP000176050">
    <property type="component" value="Chromosome"/>
</dbReference>
<dbReference type="SUPFAM" id="SSF56935">
    <property type="entry name" value="Porins"/>
    <property type="match status" value="1"/>
</dbReference>
<feature type="signal peptide" evidence="11">
    <location>
        <begin position="1"/>
        <end position="22"/>
    </location>
</feature>
<evidence type="ECO:0000256" key="7">
    <source>
        <dbReference type="ARBA" id="ARBA00023237"/>
    </source>
</evidence>
<evidence type="ECO:0000256" key="2">
    <source>
        <dbReference type="ARBA" id="ARBA00022448"/>
    </source>
</evidence>
<dbReference type="InterPro" id="IPR037066">
    <property type="entry name" value="Plug_dom_sf"/>
</dbReference>
<keyword evidence="3 8" id="KW-1134">Transmembrane beta strand</keyword>
<evidence type="ECO:0000256" key="6">
    <source>
        <dbReference type="ARBA" id="ARBA00023136"/>
    </source>
</evidence>
<evidence type="ECO:0000256" key="5">
    <source>
        <dbReference type="ARBA" id="ARBA00023077"/>
    </source>
</evidence>
<dbReference type="InterPro" id="IPR000531">
    <property type="entry name" value="Beta-barrel_TonB"/>
</dbReference>
<dbReference type="NCBIfam" id="TIGR04057">
    <property type="entry name" value="SusC_RagA_signa"/>
    <property type="match status" value="1"/>
</dbReference>
<evidence type="ECO:0000259" key="13">
    <source>
        <dbReference type="Pfam" id="PF07715"/>
    </source>
</evidence>
<evidence type="ECO:0000256" key="3">
    <source>
        <dbReference type="ARBA" id="ARBA00022452"/>
    </source>
</evidence>
<feature type="region of interest" description="Disordered" evidence="10">
    <location>
        <begin position="363"/>
        <end position="383"/>
    </location>
</feature>
<dbReference type="InterPro" id="IPR023997">
    <property type="entry name" value="TonB-dep_OMP_SusC/RagA_CS"/>
</dbReference>
<evidence type="ECO:0000256" key="1">
    <source>
        <dbReference type="ARBA" id="ARBA00004571"/>
    </source>
</evidence>
<evidence type="ECO:0000256" key="4">
    <source>
        <dbReference type="ARBA" id="ARBA00022692"/>
    </source>
</evidence>
<evidence type="ECO:0000259" key="12">
    <source>
        <dbReference type="Pfam" id="PF00593"/>
    </source>
</evidence>
<dbReference type="NCBIfam" id="TIGR04056">
    <property type="entry name" value="OMP_RagA_SusC"/>
    <property type="match status" value="1"/>
</dbReference>
<dbReference type="InterPro" id="IPR008969">
    <property type="entry name" value="CarboxyPept-like_regulatory"/>
</dbReference>
<evidence type="ECO:0000256" key="9">
    <source>
        <dbReference type="RuleBase" id="RU003357"/>
    </source>
</evidence>
<feature type="domain" description="TonB-dependent receptor plug" evidence="13">
    <location>
        <begin position="115"/>
        <end position="222"/>
    </location>
</feature>
<evidence type="ECO:0008006" key="16">
    <source>
        <dbReference type="Google" id="ProtNLM"/>
    </source>
</evidence>
<dbReference type="Pfam" id="PF07715">
    <property type="entry name" value="Plug"/>
    <property type="match status" value="1"/>
</dbReference>
<dbReference type="PROSITE" id="PS52016">
    <property type="entry name" value="TONB_DEPENDENT_REC_3"/>
    <property type="match status" value="1"/>
</dbReference>
<dbReference type="Pfam" id="PF13715">
    <property type="entry name" value="CarbopepD_reg_2"/>
    <property type="match status" value="1"/>
</dbReference>
<keyword evidence="15" id="KW-1185">Reference proteome</keyword>
<accession>A0A1D8PB38</accession>
<dbReference type="KEGG" id="lul:LPB138_14360"/>
<dbReference type="Gene3D" id="2.170.130.10">
    <property type="entry name" value="TonB-dependent receptor, plug domain"/>
    <property type="match status" value="1"/>
</dbReference>
<dbReference type="STRING" id="1850246.LPB138_14360"/>
<dbReference type="InterPro" id="IPR039426">
    <property type="entry name" value="TonB-dep_rcpt-like"/>
</dbReference>
<proteinExistence type="inferred from homology"/>
<sequence>MKTKFNGILTLLLAFVVQTTFAQTKTISGTVSDETGSLPGVSIIIKGTTTGTETDFDGNYSISANVGDVLQYSFIGMETQEITVGNANTINVVLVSGNVLEEVVIAGYTTKKRGDLSSAISTISTAQLEKQNNSVSIDNALQGAATGVQVVAQNGKPGNAAFVRIRGVGSINAGNEPLYLLDGVQVDEDDVIGINPSDIQSLSVLKDAASTAIYGARGANGVVLITSKTGRTNSKAQFRLHTRVGVADEIKKNFRVMNAAEKLEYERAIGVGVGSTVLLQSEWDELLANDHDWSDDLFKQSQLTSVNFSVTGGEEKLSYFMSLSNDKDTGIIELIEEAFERTSARLNVDYQAREGLKISTKLGFSTSNDQDPRDRNNIQNPVSGRYTFNPYEPVYLTDENGDYIPNLRGLPTYNPTHQGLNSLAQVRANEDNDTDNRWFGTFAVEANIVDGLDYTFAANGSYVQTTNRGLLHAGSALDLIFSGVPTGRTTADNFTDFTYSFLNKLTYNKIFNEKHNLTATVLSEFQRNTFERAFADGQGFVVNGPTTLGVAASPRGVTGSNATSTLFSLAAAADYIYDDKYILNATVRRDGSSRFGKNTKYGVFWGASAAWNIHNEPFFDNLTNTVDNLKLRISAGTSGNDQIGRNPSQTLYEFQSYNGQTATSPYQFGDPNLGWEESFTVGAGLEFGLFNSRLTGVFDYYRRVTSELLLNVPITLTQGGGSIVKNAGEIENSGFEFELRGDVIRSENFKWNVGASLSIYDNEVRKLADDSDLFTPQNFYTGVRVGEEVHTFFLPRYVGVNPANGQALFLDVNDNVTTTNDGGEVFLSGKSPFARFDGGINTSFSYKALDLTADFYYKGGNYIMNVVEQQLLSDGTGANSNQRVDAFNYWKNPGDTNVLPDPTINNPLRAESSGASTRYLQKGDYIRLRNVQLGYTLPSKYLENIALSQVRMYVSGTNLWTYTPWYKGDPEVGIGSAESYVNNATRNLIPGEFSLNSYPTLSSIIFGVDIKF</sequence>
<gene>
    <name evidence="14" type="ORF">LPB138_14360</name>
</gene>
<keyword evidence="4 8" id="KW-0812">Transmembrane</keyword>
<reference evidence="14 15" key="1">
    <citation type="submission" date="2016-10" db="EMBL/GenBank/DDBJ databases">
        <title>Lutibacter sp. LPB0138, isolated from marine gastropod.</title>
        <authorList>
            <person name="Kim E."/>
            <person name="Yi H."/>
        </authorList>
    </citation>
    <scope>NUCLEOTIDE SEQUENCE [LARGE SCALE GENOMIC DNA]</scope>
    <source>
        <strain evidence="14 15">LPB0138</strain>
    </source>
</reference>
<dbReference type="EMBL" id="CP017478">
    <property type="protein sequence ID" value="AOW21789.1"/>
    <property type="molecule type" value="Genomic_DNA"/>
</dbReference>
<dbReference type="RefSeq" id="WP_070237949.1">
    <property type="nucleotide sequence ID" value="NZ_CP017478.1"/>
</dbReference>